<evidence type="ECO:0000256" key="4">
    <source>
        <dbReference type="ARBA" id="ARBA00023014"/>
    </source>
</evidence>
<evidence type="ECO:0000313" key="7">
    <source>
        <dbReference type="Proteomes" id="UP000323337"/>
    </source>
</evidence>
<dbReference type="Pfam" id="PF12838">
    <property type="entry name" value="Fer4_7"/>
    <property type="match status" value="2"/>
</dbReference>
<evidence type="ECO:0000259" key="5">
    <source>
        <dbReference type="PROSITE" id="PS51379"/>
    </source>
</evidence>
<dbReference type="PANTHER" id="PTHR43687">
    <property type="entry name" value="ADENYLYLSULFATE REDUCTASE, BETA SUBUNIT"/>
    <property type="match status" value="1"/>
</dbReference>
<comment type="caution">
    <text evidence="6">The sequence shown here is derived from an EMBL/GenBank/DDBJ whole genome shotgun (WGS) entry which is preliminary data.</text>
</comment>
<feature type="domain" description="4Fe-4S ferredoxin-type" evidence="5">
    <location>
        <begin position="313"/>
        <end position="342"/>
    </location>
</feature>
<dbReference type="GO" id="GO:0051539">
    <property type="term" value="F:4 iron, 4 sulfur cluster binding"/>
    <property type="evidence" value="ECO:0007669"/>
    <property type="project" value="UniProtKB-KW"/>
</dbReference>
<feature type="domain" description="4Fe-4S ferredoxin-type" evidence="5">
    <location>
        <begin position="51"/>
        <end position="80"/>
    </location>
</feature>
<evidence type="ECO:0000256" key="2">
    <source>
        <dbReference type="ARBA" id="ARBA00022723"/>
    </source>
</evidence>
<name>A0A5D0MH20_FLESI</name>
<accession>A0A5D0MH20</accession>
<dbReference type="GO" id="GO:0046872">
    <property type="term" value="F:metal ion binding"/>
    <property type="evidence" value="ECO:0007669"/>
    <property type="project" value="UniProtKB-KW"/>
</dbReference>
<dbReference type="PANTHER" id="PTHR43687:SF4">
    <property type="entry name" value="BLR5484 PROTEIN"/>
    <property type="match status" value="1"/>
</dbReference>
<keyword evidence="4" id="KW-0411">Iron-sulfur</keyword>
<organism evidence="6 7">
    <name type="scientific">Flexistipes sinusarabici</name>
    <dbReference type="NCBI Taxonomy" id="2352"/>
    <lineage>
        <taxon>Bacteria</taxon>
        <taxon>Pseudomonadati</taxon>
        <taxon>Deferribacterota</taxon>
        <taxon>Deferribacteres</taxon>
        <taxon>Deferribacterales</taxon>
        <taxon>Flexistipitaceae</taxon>
        <taxon>Flexistipes</taxon>
    </lineage>
</organism>
<dbReference type="AlphaFoldDB" id="A0A5D0MH20"/>
<dbReference type="Gene3D" id="3.30.70.20">
    <property type="match status" value="2"/>
</dbReference>
<reference evidence="6 7" key="1">
    <citation type="submission" date="2019-08" db="EMBL/GenBank/DDBJ databases">
        <title>Genomic characterization of a novel candidate phylum (ARYD3) from a high temperature, high salinity tertiary oil reservoir in north central Oklahoma, USA.</title>
        <authorList>
            <person name="Youssef N.H."/>
            <person name="Yadav A."/>
            <person name="Elshahed M.S."/>
        </authorList>
    </citation>
    <scope>NUCLEOTIDE SEQUENCE [LARGE SCALE GENOMIC DNA]</scope>
    <source>
        <strain evidence="6">ARYD1</strain>
    </source>
</reference>
<evidence type="ECO:0000256" key="1">
    <source>
        <dbReference type="ARBA" id="ARBA00022485"/>
    </source>
</evidence>
<dbReference type="PROSITE" id="PS51379">
    <property type="entry name" value="4FE4S_FER_2"/>
    <property type="match status" value="3"/>
</dbReference>
<evidence type="ECO:0000313" key="6">
    <source>
        <dbReference type="EMBL" id="TYB33014.1"/>
    </source>
</evidence>
<dbReference type="InterPro" id="IPR017896">
    <property type="entry name" value="4Fe4S_Fe-S-bd"/>
</dbReference>
<gene>
    <name evidence="6" type="ORF">FXF49_08530</name>
</gene>
<dbReference type="InterPro" id="IPR017900">
    <property type="entry name" value="4Fe4S_Fe_S_CS"/>
</dbReference>
<proteinExistence type="predicted"/>
<dbReference type="InterPro" id="IPR050572">
    <property type="entry name" value="Fe-S_Ferredoxin"/>
</dbReference>
<dbReference type="Proteomes" id="UP000323337">
    <property type="component" value="Unassembled WGS sequence"/>
</dbReference>
<protein>
    <submittedName>
        <fullName evidence="6">4Fe-4S dicluster domain-containing protein</fullName>
    </submittedName>
</protein>
<dbReference type="EMBL" id="VSIV01000218">
    <property type="protein sequence ID" value="TYB33014.1"/>
    <property type="molecule type" value="Genomic_DNA"/>
</dbReference>
<dbReference type="SUPFAM" id="SSF54862">
    <property type="entry name" value="4Fe-4S ferredoxins"/>
    <property type="match status" value="2"/>
</dbReference>
<sequence length="358" mass="40900">MGIADKALENLNKNLHVVNHSCLNFRHKNSRCDICMSQCPAGAINITSYRKKITVDWEKCLGCFGCTSVCPTEVFWPKTGEIKTFIENAFARSKNYKYLCISCSIGKKTLNNDWVLHIPSMRMISWIYLLMLTFKSVERIDFVKGDCDTCSIQECSKHLNAEIEKLKHILEIMDKDIPLINILKDEEYSEPEYFKYECRKDSILVSRREMFGLFKKRVKESIGSSFTMLGHNDKQELRIAENYRLPKKRQLLLDLFERINNKRSDLLEKTVDLTALDFAEVAIDGNKCVKCEVCTKICPTGALTANCSDDESKYIAFTPAYCINCGLCEMVCTNNSISRSKPVNLQSIAAKCTTILQT</sequence>
<keyword evidence="2" id="KW-0479">Metal-binding</keyword>
<dbReference type="RefSeq" id="WP_303701480.1">
    <property type="nucleotide sequence ID" value="NZ_VSIV01000218.1"/>
</dbReference>
<keyword evidence="1" id="KW-0004">4Fe-4S</keyword>
<dbReference type="PROSITE" id="PS00198">
    <property type="entry name" value="4FE4S_FER_1"/>
    <property type="match status" value="2"/>
</dbReference>
<keyword evidence="3" id="KW-0408">Iron</keyword>
<evidence type="ECO:0000256" key="3">
    <source>
        <dbReference type="ARBA" id="ARBA00023004"/>
    </source>
</evidence>
<feature type="domain" description="4Fe-4S ferredoxin-type" evidence="5">
    <location>
        <begin position="279"/>
        <end position="308"/>
    </location>
</feature>